<proteinExistence type="predicted"/>
<organism evidence="2 3">
    <name type="scientific">Exophiala aquamarina CBS 119918</name>
    <dbReference type="NCBI Taxonomy" id="1182545"/>
    <lineage>
        <taxon>Eukaryota</taxon>
        <taxon>Fungi</taxon>
        <taxon>Dikarya</taxon>
        <taxon>Ascomycota</taxon>
        <taxon>Pezizomycotina</taxon>
        <taxon>Eurotiomycetes</taxon>
        <taxon>Chaetothyriomycetidae</taxon>
        <taxon>Chaetothyriales</taxon>
        <taxon>Herpotrichiellaceae</taxon>
        <taxon>Exophiala</taxon>
    </lineage>
</organism>
<evidence type="ECO:0000313" key="2">
    <source>
        <dbReference type="EMBL" id="KEF53509.1"/>
    </source>
</evidence>
<feature type="domain" description="AB hydrolase-1" evidence="1">
    <location>
        <begin position="55"/>
        <end position="223"/>
    </location>
</feature>
<evidence type="ECO:0000313" key="3">
    <source>
        <dbReference type="Proteomes" id="UP000027920"/>
    </source>
</evidence>
<dbReference type="SUPFAM" id="SSF53474">
    <property type="entry name" value="alpha/beta-Hydrolases"/>
    <property type="match status" value="1"/>
</dbReference>
<name>A0A072P058_9EURO</name>
<dbReference type="CDD" id="cd12809">
    <property type="entry name" value="Esterase_713_like-2"/>
    <property type="match status" value="1"/>
</dbReference>
<dbReference type="InterPro" id="IPR050228">
    <property type="entry name" value="Carboxylesterase_BioH"/>
</dbReference>
<dbReference type="RefSeq" id="XP_013256099.1">
    <property type="nucleotide sequence ID" value="XM_013400645.1"/>
</dbReference>
<dbReference type="OrthoDB" id="9978720at2759"/>
<dbReference type="Pfam" id="PF00561">
    <property type="entry name" value="Abhydrolase_1"/>
    <property type="match status" value="1"/>
</dbReference>
<sequence>MSIEANAMETPCHREYFFVSGTYVEDGSPMGGYTMKDQTYVECLSPIDGVKKEFPMIFVHGGGQSGLNWLNTPDGRKGWASYFLDHGYMVYLLDTASRGRSAPDFSKKHVHYPTGFVESQFTATRIAAKWPQAKLHTQWPGSGLAGDSIFDQFYASTFPSMFDLVAYQRAQKRGISALLDRIGRPSILIIHSQGAPGGWLAADARPGLVKAIIAVEPNGPPFAGTHPHDGSIARRWGVTDVPIQFSPPISDPSELCLITIPPSESDKESIVIQDESGDHVVHKLKNLQHIQVLVEVGEASYHAPYDHATVAFLKQAGVECDFIRLEDLGIKGNGHMQMLEMNNLEIAAVLNKWIEEKVK</sequence>
<protein>
    <recommendedName>
        <fullName evidence="1">AB hydrolase-1 domain-containing protein</fullName>
    </recommendedName>
</protein>
<gene>
    <name evidence="2" type="ORF">A1O9_10484</name>
</gene>
<keyword evidence="3" id="KW-1185">Reference proteome</keyword>
<dbReference type="PANTHER" id="PTHR43194">
    <property type="entry name" value="HYDROLASE ALPHA/BETA FOLD FAMILY"/>
    <property type="match status" value="1"/>
</dbReference>
<dbReference type="InterPro" id="IPR029058">
    <property type="entry name" value="AB_hydrolase_fold"/>
</dbReference>
<dbReference type="STRING" id="1182545.A0A072P058"/>
<evidence type="ECO:0000259" key="1">
    <source>
        <dbReference type="Pfam" id="PF00561"/>
    </source>
</evidence>
<dbReference type="InterPro" id="IPR000073">
    <property type="entry name" value="AB_hydrolase_1"/>
</dbReference>
<dbReference type="HOGENOM" id="CLU_038297_1_0_1"/>
<accession>A0A072P058</accession>
<dbReference type="Gene3D" id="3.40.50.1820">
    <property type="entry name" value="alpha/beta hydrolase"/>
    <property type="match status" value="1"/>
</dbReference>
<dbReference type="AlphaFoldDB" id="A0A072P058"/>
<dbReference type="VEuPathDB" id="FungiDB:A1O9_10484"/>
<dbReference type="Proteomes" id="UP000027920">
    <property type="component" value="Unassembled WGS sequence"/>
</dbReference>
<comment type="caution">
    <text evidence="2">The sequence shown here is derived from an EMBL/GenBank/DDBJ whole genome shotgun (WGS) entry which is preliminary data.</text>
</comment>
<reference evidence="2 3" key="1">
    <citation type="submission" date="2013-03" db="EMBL/GenBank/DDBJ databases">
        <title>The Genome Sequence of Exophiala aquamarina CBS 119918.</title>
        <authorList>
            <consortium name="The Broad Institute Genomics Platform"/>
            <person name="Cuomo C."/>
            <person name="de Hoog S."/>
            <person name="Gorbushina A."/>
            <person name="Walker B."/>
            <person name="Young S.K."/>
            <person name="Zeng Q."/>
            <person name="Gargeya S."/>
            <person name="Fitzgerald M."/>
            <person name="Haas B."/>
            <person name="Abouelleil A."/>
            <person name="Allen A.W."/>
            <person name="Alvarado L."/>
            <person name="Arachchi H.M."/>
            <person name="Berlin A.M."/>
            <person name="Chapman S.B."/>
            <person name="Gainer-Dewar J."/>
            <person name="Goldberg J."/>
            <person name="Griggs A."/>
            <person name="Gujja S."/>
            <person name="Hansen M."/>
            <person name="Howarth C."/>
            <person name="Imamovic A."/>
            <person name="Ireland A."/>
            <person name="Larimer J."/>
            <person name="McCowan C."/>
            <person name="Murphy C."/>
            <person name="Pearson M."/>
            <person name="Poon T.W."/>
            <person name="Priest M."/>
            <person name="Roberts A."/>
            <person name="Saif S."/>
            <person name="Shea T."/>
            <person name="Sisk P."/>
            <person name="Sykes S."/>
            <person name="Wortman J."/>
            <person name="Nusbaum C."/>
            <person name="Birren B."/>
        </authorList>
    </citation>
    <scope>NUCLEOTIDE SEQUENCE [LARGE SCALE GENOMIC DNA]</scope>
    <source>
        <strain evidence="2 3">CBS 119918</strain>
    </source>
</reference>
<dbReference type="GeneID" id="25285388"/>
<dbReference type="PANTHER" id="PTHR43194:SF4">
    <property type="entry name" value="AB HYDROLASE-1 DOMAIN-CONTAINING PROTEIN"/>
    <property type="match status" value="1"/>
</dbReference>
<dbReference type="EMBL" id="AMGV01000013">
    <property type="protein sequence ID" value="KEF53509.1"/>
    <property type="molecule type" value="Genomic_DNA"/>
</dbReference>